<protein>
    <submittedName>
        <fullName evidence="1">Uncharacterized protein</fullName>
    </submittedName>
</protein>
<organism evidence="1 2">
    <name type="scientific">Candidatus Liptonbacteria bacterium CG11_big_fil_rev_8_21_14_0_20_35_14</name>
    <dbReference type="NCBI Taxonomy" id="1974634"/>
    <lineage>
        <taxon>Bacteria</taxon>
        <taxon>Candidatus Liptoniibacteriota</taxon>
    </lineage>
</organism>
<proteinExistence type="predicted"/>
<evidence type="ECO:0000313" key="1">
    <source>
        <dbReference type="EMBL" id="PIR04775.1"/>
    </source>
</evidence>
<sequence>MNLPQFSNPKNLREILSLATLSALYFEFRDLEIINLEEPFVYNGKKYIIDNYSNNFKFGKDCTLITIPARLNSVSDFTIQVKIPTLFYIRNCNYTANAMYESFIGKHKAKPRPEFTPKVNLYKEKPVSSNEFRIIDFTIDNIPEELIGEGMINPKGLKPSDLHKDLRFYPETGSSEGRTGSFKLSFDKAQIELGKISKKYLFGVYPKEEIK</sequence>
<gene>
    <name evidence="1" type="ORF">COV57_02660</name>
</gene>
<dbReference type="Proteomes" id="UP000229893">
    <property type="component" value="Unassembled WGS sequence"/>
</dbReference>
<dbReference type="AlphaFoldDB" id="A0A2H0N9G6"/>
<dbReference type="EMBL" id="PCWO01000039">
    <property type="protein sequence ID" value="PIR04775.1"/>
    <property type="molecule type" value="Genomic_DNA"/>
</dbReference>
<evidence type="ECO:0000313" key="2">
    <source>
        <dbReference type="Proteomes" id="UP000229893"/>
    </source>
</evidence>
<name>A0A2H0N9G6_9BACT</name>
<reference evidence="1 2" key="1">
    <citation type="submission" date="2017-09" db="EMBL/GenBank/DDBJ databases">
        <title>Depth-based differentiation of microbial function through sediment-hosted aquifers and enrichment of novel symbionts in the deep terrestrial subsurface.</title>
        <authorList>
            <person name="Probst A.J."/>
            <person name="Ladd B."/>
            <person name="Jarett J.K."/>
            <person name="Geller-Mcgrath D.E."/>
            <person name="Sieber C.M."/>
            <person name="Emerson J.B."/>
            <person name="Anantharaman K."/>
            <person name="Thomas B.C."/>
            <person name="Malmstrom R."/>
            <person name="Stieglmeier M."/>
            <person name="Klingl A."/>
            <person name="Woyke T."/>
            <person name="Ryan C.M."/>
            <person name="Banfield J.F."/>
        </authorList>
    </citation>
    <scope>NUCLEOTIDE SEQUENCE [LARGE SCALE GENOMIC DNA]</scope>
    <source>
        <strain evidence="1">CG11_big_fil_rev_8_21_14_0_20_35_14</strain>
    </source>
</reference>
<accession>A0A2H0N9G6</accession>
<comment type="caution">
    <text evidence="1">The sequence shown here is derived from an EMBL/GenBank/DDBJ whole genome shotgun (WGS) entry which is preliminary data.</text>
</comment>